<dbReference type="RefSeq" id="WP_248729940.1">
    <property type="nucleotide sequence ID" value="NZ_CP096829.1"/>
</dbReference>
<dbReference type="InterPro" id="IPR023991">
    <property type="entry name" value="Bacteriocin_IIb_lactobn/cerein"/>
</dbReference>
<dbReference type="Proteomes" id="UP000829998">
    <property type="component" value="Chromosome"/>
</dbReference>
<accession>A0ABY4LYY8</accession>
<evidence type="ECO:0000313" key="3">
    <source>
        <dbReference type="Proteomes" id="UP000829998"/>
    </source>
</evidence>
<keyword evidence="1" id="KW-0812">Transmembrane</keyword>
<sequence>MNLQNLNLVELNAQEVKEIDGGFMLHWGWYAGAFGLGFATGTAIYMSA</sequence>
<feature type="transmembrane region" description="Helical" evidence="1">
    <location>
        <begin position="27"/>
        <end position="46"/>
    </location>
</feature>
<gene>
    <name evidence="2" type="ORF">M0M44_11785</name>
</gene>
<keyword evidence="1" id="KW-0472">Membrane</keyword>
<keyword evidence="1" id="KW-1133">Transmembrane helix</keyword>
<evidence type="ECO:0000313" key="2">
    <source>
        <dbReference type="EMBL" id="UPZ18002.1"/>
    </source>
</evidence>
<reference evidence="2 3" key="1">
    <citation type="submission" date="2022-04" db="EMBL/GenBank/DDBJ databases">
        <authorList>
            <person name="Ra J.-S."/>
            <person name="Kim S.-B."/>
        </authorList>
    </citation>
    <scope>NUCLEOTIDE SEQUENCE [LARGE SCALE GENOMIC DNA]</scope>
    <source>
        <strain evidence="2 3">MMS21-Er5</strain>
    </source>
</reference>
<protein>
    <submittedName>
        <fullName evidence="2">Class IIb bacteriocin, lactobin A/cerein 7B family</fullName>
    </submittedName>
</protein>
<proteinExistence type="predicted"/>
<evidence type="ECO:0000256" key="1">
    <source>
        <dbReference type="SAM" id="Phobius"/>
    </source>
</evidence>
<organism evidence="2 3">
    <name type="scientific">Flavobacterium humidisoli</name>
    <dbReference type="NCBI Taxonomy" id="2937442"/>
    <lineage>
        <taxon>Bacteria</taxon>
        <taxon>Pseudomonadati</taxon>
        <taxon>Bacteroidota</taxon>
        <taxon>Flavobacteriia</taxon>
        <taxon>Flavobacteriales</taxon>
        <taxon>Flavobacteriaceae</taxon>
        <taxon>Flavobacterium</taxon>
    </lineage>
</organism>
<dbReference type="EMBL" id="CP096829">
    <property type="protein sequence ID" value="UPZ18002.1"/>
    <property type="molecule type" value="Genomic_DNA"/>
</dbReference>
<dbReference type="NCBIfam" id="TIGR03949">
    <property type="entry name" value="bact_IIb_cerein"/>
    <property type="match status" value="1"/>
</dbReference>
<keyword evidence="3" id="KW-1185">Reference proteome</keyword>
<name>A0ABY4LYY8_9FLAO</name>